<evidence type="ECO:0000256" key="2">
    <source>
        <dbReference type="ARBA" id="ARBA00022645"/>
    </source>
</evidence>
<keyword evidence="6" id="KW-0325">Glycoprotein</keyword>
<dbReference type="AlphaFoldDB" id="A0A3D8SRC9"/>
<dbReference type="Gene3D" id="3.40.50.1820">
    <property type="entry name" value="alpha/beta hydrolase"/>
    <property type="match status" value="1"/>
</dbReference>
<reference evidence="8 9" key="1">
    <citation type="journal article" date="2018" name="IMA Fungus">
        <title>IMA Genome-F 9: Draft genome sequence of Annulohypoxylon stygium, Aspergillus mulundensis, Berkeleyomyces basicola (syn. Thielaviopsis basicola), Ceratocystis smalleyi, two Cercospora beticola strains, Coleophoma cylindrospora, Fusarium fracticaudum, Phialophora cf. hyalina, and Morchella septimelata.</title>
        <authorList>
            <person name="Wingfield B.D."/>
            <person name="Bills G.F."/>
            <person name="Dong Y."/>
            <person name="Huang W."/>
            <person name="Nel W.J."/>
            <person name="Swalarsk-Parry B.S."/>
            <person name="Vaghefi N."/>
            <person name="Wilken P.M."/>
            <person name="An Z."/>
            <person name="de Beer Z.W."/>
            <person name="De Vos L."/>
            <person name="Chen L."/>
            <person name="Duong T.A."/>
            <person name="Gao Y."/>
            <person name="Hammerbacher A."/>
            <person name="Kikkert J.R."/>
            <person name="Li Y."/>
            <person name="Li H."/>
            <person name="Li K."/>
            <person name="Li Q."/>
            <person name="Liu X."/>
            <person name="Ma X."/>
            <person name="Naidoo K."/>
            <person name="Pethybridge S.J."/>
            <person name="Sun J."/>
            <person name="Steenkamp E.T."/>
            <person name="van der Nest M.A."/>
            <person name="van Wyk S."/>
            <person name="Wingfield M.J."/>
            <person name="Xiong C."/>
            <person name="Yue Q."/>
            <person name="Zhang X."/>
        </authorList>
    </citation>
    <scope>NUCLEOTIDE SEQUENCE [LARGE SCALE GENOMIC DNA]</scope>
    <source>
        <strain evidence="8 9">BP6252</strain>
    </source>
</reference>
<evidence type="ECO:0000256" key="5">
    <source>
        <dbReference type="ARBA" id="ARBA00022801"/>
    </source>
</evidence>
<feature type="signal peptide" evidence="7">
    <location>
        <begin position="1"/>
        <end position="19"/>
    </location>
</feature>
<evidence type="ECO:0000313" key="8">
    <source>
        <dbReference type="EMBL" id="RDW88865.1"/>
    </source>
</evidence>
<comment type="similarity">
    <text evidence="1">Belongs to the peptidase S10 family.</text>
</comment>
<keyword evidence="5" id="KW-0378">Hydrolase</keyword>
<name>A0A3D8SRC9_9HELO</name>
<dbReference type="STRING" id="1849047.A0A3D8SRC9"/>
<accession>A0A3D8SRC9</accession>
<dbReference type="PRINTS" id="PR00724">
    <property type="entry name" value="CRBOXYPTASEC"/>
</dbReference>
<dbReference type="Pfam" id="PF00450">
    <property type="entry name" value="Peptidase_S10"/>
    <property type="match status" value="1"/>
</dbReference>
<evidence type="ECO:0000256" key="1">
    <source>
        <dbReference type="ARBA" id="ARBA00009431"/>
    </source>
</evidence>
<dbReference type="GO" id="GO:0006508">
    <property type="term" value="P:proteolysis"/>
    <property type="evidence" value="ECO:0007669"/>
    <property type="project" value="UniProtKB-KW"/>
</dbReference>
<evidence type="ECO:0000256" key="7">
    <source>
        <dbReference type="SAM" id="SignalP"/>
    </source>
</evidence>
<evidence type="ECO:0000256" key="6">
    <source>
        <dbReference type="ARBA" id="ARBA00023180"/>
    </source>
</evidence>
<dbReference type="InterPro" id="IPR001563">
    <property type="entry name" value="Peptidase_S10"/>
</dbReference>
<evidence type="ECO:0000313" key="9">
    <source>
        <dbReference type="Proteomes" id="UP000256645"/>
    </source>
</evidence>
<dbReference type="GO" id="GO:0000324">
    <property type="term" value="C:fungal-type vacuole"/>
    <property type="evidence" value="ECO:0007669"/>
    <property type="project" value="TreeGrafter"/>
</dbReference>
<dbReference type="SUPFAM" id="SSF53474">
    <property type="entry name" value="alpha/beta-Hydrolases"/>
    <property type="match status" value="1"/>
</dbReference>
<comment type="caution">
    <text evidence="8">The sequence shown here is derived from an EMBL/GenBank/DDBJ whole genome shotgun (WGS) entry which is preliminary data.</text>
</comment>
<proteinExistence type="inferred from homology"/>
<dbReference type="InterPro" id="IPR029058">
    <property type="entry name" value="AB_hydrolase_fold"/>
</dbReference>
<evidence type="ECO:0000256" key="4">
    <source>
        <dbReference type="ARBA" id="ARBA00022729"/>
    </source>
</evidence>
<dbReference type="GO" id="GO:0004185">
    <property type="term" value="F:serine-type carboxypeptidase activity"/>
    <property type="evidence" value="ECO:0007669"/>
    <property type="project" value="InterPro"/>
</dbReference>
<dbReference type="OrthoDB" id="443318at2759"/>
<dbReference type="EMBL" id="PDLM01000001">
    <property type="protein sequence ID" value="RDW88865.1"/>
    <property type="molecule type" value="Genomic_DNA"/>
</dbReference>
<dbReference type="PANTHER" id="PTHR11802">
    <property type="entry name" value="SERINE PROTEASE FAMILY S10 SERINE CARBOXYPEPTIDASE"/>
    <property type="match status" value="1"/>
</dbReference>
<keyword evidence="3" id="KW-0645">Protease</keyword>
<keyword evidence="4 7" id="KW-0732">Signal</keyword>
<dbReference type="PANTHER" id="PTHR11802:SF189">
    <property type="entry name" value="CARBOXYPEPTIDASE"/>
    <property type="match status" value="1"/>
</dbReference>
<sequence length="611" mass="67216">MWPTKSISLLPLCISLAFALPPQPKGVTTIPLNDIHGTSLSFKETHICETTPGTKAYAGYVNLPSTLTGENFNISTFYWFFQARKSPENASTAIYLAGGPGESSLLAVMGEGGPCLINDDYNTTTLNPWSWNNEVNMLYIDQPVQTGFSYDTLINGTYDLLQGVYTPMDFSDGFPDTNLTYRTGTFPSQNTSSITQGSGRGAHALWHFMQVWTAHFPKKTPKNDKISIWANSWGGFYSTFSFSYFARQNELIRQQERDNGTSSLGHVLDLDVLGITNGCVDPMLEALQYPEAAIHNPYGFKAYSDATYEEVIQNFTKPNGCRDLADQCHEIAAVGDPNYDGNNQTVNEVCSGAFEFCFGYVQGTYVNLANRSAFDMSAPVLDPFPDYKASEYFNQAWVQSELGVPLNYTAESSVAGIVYLSVVGDALRSNISNLEYILNQGYKVAMVFGDRDYRCNWMGAENVTLTADWQHADTFTEAGYANIVTNASYVGGLVRQAGSFSFSRVFQAGHKVMSFQPETVYRIFQRTMSGSDVATGTVAVETPKHGPGYGKGIYHTTGQLEIRNVTEVMPPLPALDCDIWDPVHRCSDQQLEALMDGTAVVVGAKVVEPAN</sequence>
<protein>
    <recommendedName>
        <fullName evidence="10">Carboxypeptidase S1</fullName>
    </recommendedName>
</protein>
<evidence type="ECO:0000256" key="3">
    <source>
        <dbReference type="ARBA" id="ARBA00022670"/>
    </source>
</evidence>
<organism evidence="8 9">
    <name type="scientific">Coleophoma cylindrospora</name>
    <dbReference type="NCBI Taxonomy" id="1849047"/>
    <lineage>
        <taxon>Eukaryota</taxon>
        <taxon>Fungi</taxon>
        <taxon>Dikarya</taxon>
        <taxon>Ascomycota</taxon>
        <taxon>Pezizomycotina</taxon>
        <taxon>Leotiomycetes</taxon>
        <taxon>Helotiales</taxon>
        <taxon>Dermateaceae</taxon>
        <taxon>Coleophoma</taxon>
    </lineage>
</organism>
<keyword evidence="2" id="KW-0121">Carboxypeptidase</keyword>
<dbReference type="Proteomes" id="UP000256645">
    <property type="component" value="Unassembled WGS sequence"/>
</dbReference>
<gene>
    <name evidence="8" type="ORF">BP6252_00897</name>
</gene>
<feature type="chain" id="PRO_5017669908" description="Carboxypeptidase S1" evidence="7">
    <location>
        <begin position="20"/>
        <end position="611"/>
    </location>
</feature>
<keyword evidence="9" id="KW-1185">Reference proteome</keyword>
<evidence type="ECO:0008006" key="10">
    <source>
        <dbReference type="Google" id="ProtNLM"/>
    </source>
</evidence>